<feature type="domain" description="Glutamyl-tRNA reductase N-terminal" evidence="17">
    <location>
        <begin position="6"/>
        <end position="156"/>
    </location>
</feature>
<name>A0A1H2T9K5_9BACL</name>
<dbReference type="InterPro" id="IPR036291">
    <property type="entry name" value="NAD(P)-bd_dom_sf"/>
</dbReference>
<evidence type="ECO:0000256" key="2">
    <source>
        <dbReference type="ARBA" id="ARBA00005916"/>
    </source>
</evidence>
<gene>
    <name evidence="9" type="primary">hemA</name>
    <name evidence="18" type="ORF">SAMN04489725_105132</name>
</gene>
<dbReference type="PIRSF" id="PIRSF000445">
    <property type="entry name" value="4pyrrol_synth_GluRdtase"/>
    <property type="match status" value="1"/>
</dbReference>
<evidence type="ECO:0000256" key="6">
    <source>
        <dbReference type="ARBA" id="ARBA00023244"/>
    </source>
</evidence>
<evidence type="ECO:0000259" key="15">
    <source>
        <dbReference type="Pfam" id="PF00745"/>
    </source>
</evidence>
<dbReference type="InterPro" id="IPR000343">
    <property type="entry name" value="4pyrrol_synth_GluRdtase"/>
</dbReference>
<dbReference type="EC" id="1.2.1.70" evidence="3 9"/>
<reference evidence="19" key="1">
    <citation type="submission" date="2016-10" db="EMBL/GenBank/DDBJ databases">
        <authorList>
            <person name="Varghese N."/>
        </authorList>
    </citation>
    <scope>NUCLEOTIDE SEQUENCE [LARGE SCALE GENOMIC DNA]</scope>
    <source>
        <strain evidence="19">DSM 12489</strain>
    </source>
</reference>
<dbReference type="InterPro" id="IPR018214">
    <property type="entry name" value="GluRdtase_CS"/>
</dbReference>
<dbReference type="InterPro" id="IPR006151">
    <property type="entry name" value="Shikm_DH/Glu-tRNA_Rdtase"/>
</dbReference>
<keyword evidence="19" id="KW-1185">Reference proteome</keyword>
<comment type="subunit">
    <text evidence="9">Homodimer.</text>
</comment>
<proteinExistence type="inferred from homology"/>
<dbReference type="Pfam" id="PF01488">
    <property type="entry name" value="Shikimate_DH"/>
    <property type="match status" value="1"/>
</dbReference>
<accession>A0A1H2T9K5</accession>
<evidence type="ECO:0000256" key="9">
    <source>
        <dbReference type="HAMAP-Rule" id="MF_00087"/>
    </source>
</evidence>
<evidence type="ECO:0000256" key="3">
    <source>
        <dbReference type="ARBA" id="ARBA00012970"/>
    </source>
</evidence>
<dbReference type="InterPro" id="IPR015895">
    <property type="entry name" value="4pyrrol_synth_GluRdtase_N"/>
</dbReference>
<dbReference type="NCBIfam" id="TIGR01035">
    <property type="entry name" value="hemA"/>
    <property type="match status" value="1"/>
</dbReference>
<dbReference type="GO" id="GO:0050661">
    <property type="term" value="F:NADP binding"/>
    <property type="evidence" value="ECO:0007669"/>
    <property type="project" value="InterPro"/>
</dbReference>
<dbReference type="GO" id="GO:0019353">
    <property type="term" value="P:protoporphyrinogen IX biosynthetic process from glutamate"/>
    <property type="evidence" value="ECO:0007669"/>
    <property type="project" value="TreeGrafter"/>
</dbReference>
<comment type="catalytic activity">
    <reaction evidence="7 9 14">
        <text>(S)-4-amino-5-oxopentanoate + tRNA(Glu) + NADP(+) = L-glutamyl-tRNA(Glu) + NADPH + H(+)</text>
        <dbReference type="Rhea" id="RHEA:12344"/>
        <dbReference type="Rhea" id="RHEA-COMP:9663"/>
        <dbReference type="Rhea" id="RHEA-COMP:9680"/>
        <dbReference type="ChEBI" id="CHEBI:15378"/>
        <dbReference type="ChEBI" id="CHEBI:57501"/>
        <dbReference type="ChEBI" id="CHEBI:57783"/>
        <dbReference type="ChEBI" id="CHEBI:58349"/>
        <dbReference type="ChEBI" id="CHEBI:78442"/>
        <dbReference type="ChEBI" id="CHEBI:78520"/>
        <dbReference type="EC" id="1.2.1.70"/>
    </reaction>
</comment>
<dbReference type="RefSeq" id="WP_244885122.1">
    <property type="nucleotide sequence ID" value="NZ_FNOJ01000005.1"/>
</dbReference>
<feature type="domain" description="Tetrapyrrole biosynthesis glutamyl-tRNA reductase dimerisation" evidence="15">
    <location>
        <begin position="321"/>
        <end position="419"/>
    </location>
</feature>
<evidence type="ECO:0000259" key="17">
    <source>
        <dbReference type="Pfam" id="PF05201"/>
    </source>
</evidence>
<evidence type="ECO:0000256" key="7">
    <source>
        <dbReference type="ARBA" id="ARBA00047464"/>
    </source>
</evidence>
<dbReference type="InterPro" id="IPR036453">
    <property type="entry name" value="GluRdtase_dimer_dom_sf"/>
</dbReference>
<evidence type="ECO:0000259" key="16">
    <source>
        <dbReference type="Pfam" id="PF01488"/>
    </source>
</evidence>
<evidence type="ECO:0000256" key="1">
    <source>
        <dbReference type="ARBA" id="ARBA00005059"/>
    </source>
</evidence>
<comment type="domain">
    <text evidence="9">Possesses an unusual extended V-shaped dimeric structure with each monomer consisting of three distinct domains arranged along a curved 'spinal' alpha-helix. The N-terminal catalytic domain specifically recognizes the glutamate moiety of the substrate. The second domain is the NADPH-binding domain, and the third C-terminal domain is responsible for dimerization.</text>
</comment>
<dbReference type="InterPro" id="IPR015896">
    <property type="entry name" value="4pyrrol_synth_GluRdtase_dimer"/>
</dbReference>
<feature type="binding site" evidence="9 11">
    <location>
        <begin position="114"/>
        <end position="116"/>
    </location>
    <ligand>
        <name>substrate</name>
    </ligand>
</feature>
<dbReference type="CDD" id="cd05213">
    <property type="entry name" value="NAD_bind_Glutamyl_tRNA_reduct"/>
    <property type="match status" value="1"/>
</dbReference>
<dbReference type="GO" id="GO:0008883">
    <property type="term" value="F:glutamyl-tRNA reductase activity"/>
    <property type="evidence" value="ECO:0007669"/>
    <property type="project" value="UniProtKB-UniRule"/>
</dbReference>
<evidence type="ECO:0000256" key="11">
    <source>
        <dbReference type="PIRSR" id="PIRSR000445-2"/>
    </source>
</evidence>
<dbReference type="Proteomes" id="UP000182589">
    <property type="component" value="Unassembled WGS sequence"/>
</dbReference>
<dbReference type="FunFam" id="3.40.50.720:FF:000031">
    <property type="entry name" value="Glutamyl-tRNA reductase"/>
    <property type="match status" value="1"/>
</dbReference>
<keyword evidence="6 9" id="KW-0627">Porphyrin biosynthesis</keyword>
<feature type="site" description="Important for activity" evidence="9 13">
    <location>
        <position position="99"/>
    </location>
</feature>
<evidence type="ECO:0000313" key="19">
    <source>
        <dbReference type="Proteomes" id="UP000182589"/>
    </source>
</evidence>
<organism evidence="18 19">
    <name type="scientific">Alicyclobacillus hesperidum</name>
    <dbReference type="NCBI Taxonomy" id="89784"/>
    <lineage>
        <taxon>Bacteria</taxon>
        <taxon>Bacillati</taxon>
        <taxon>Bacillota</taxon>
        <taxon>Bacilli</taxon>
        <taxon>Bacillales</taxon>
        <taxon>Alicyclobacillaceae</taxon>
        <taxon>Alicyclobacillus</taxon>
    </lineage>
</organism>
<dbReference type="Pfam" id="PF00745">
    <property type="entry name" value="GlutR_dimer"/>
    <property type="match status" value="1"/>
</dbReference>
<keyword evidence="5 9" id="KW-0560">Oxidoreductase</keyword>
<dbReference type="HAMAP" id="MF_00087">
    <property type="entry name" value="Glu_tRNA_reductase"/>
    <property type="match status" value="1"/>
</dbReference>
<keyword evidence="4 9" id="KW-0521">NADP</keyword>
<comment type="function">
    <text evidence="9">Catalyzes the NADPH-dependent reduction of glutamyl-tRNA(Glu) to glutamate 1-semialdehyde (GSA).</text>
</comment>
<comment type="miscellaneous">
    <text evidence="9">During catalysis, the active site Cys acts as a nucleophile attacking the alpha-carbonyl group of tRNA-bound glutamate with the formation of a thioester intermediate between enzyme and glutamate, and the concomitant release of tRNA(Glu). The thioester intermediate is finally reduced by direct hydride transfer from NADPH, to form the product GSA.</text>
</comment>
<dbReference type="SUPFAM" id="SSF69075">
    <property type="entry name" value="Glutamyl tRNA-reductase dimerization domain"/>
    <property type="match status" value="1"/>
</dbReference>
<dbReference type="Pfam" id="PF05201">
    <property type="entry name" value="GlutR_N"/>
    <property type="match status" value="1"/>
</dbReference>
<evidence type="ECO:0000256" key="5">
    <source>
        <dbReference type="ARBA" id="ARBA00023002"/>
    </source>
</evidence>
<comment type="similarity">
    <text evidence="2 9 14">Belongs to the glutamyl-tRNA reductase family.</text>
</comment>
<dbReference type="FunFam" id="3.30.460.30:FF:000001">
    <property type="entry name" value="Glutamyl-tRNA reductase"/>
    <property type="match status" value="1"/>
</dbReference>
<dbReference type="AlphaFoldDB" id="A0A1H2T9K5"/>
<dbReference type="Gene3D" id="3.40.50.720">
    <property type="entry name" value="NAD(P)-binding Rossmann-like Domain"/>
    <property type="match status" value="1"/>
</dbReference>
<dbReference type="EMBL" id="FNOJ01000005">
    <property type="protein sequence ID" value="SDW40561.1"/>
    <property type="molecule type" value="Genomic_DNA"/>
</dbReference>
<evidence type="ECO:0000256" key="8">
    <source>
        <dbReference type="ARBA" id="ARBA00068659"/>
    </source>
</evidence>
<comment type="pathway">
    <text evidence="1 9 14">Porphyrin-containing compound metabolism; protoporphyrin-IX biosynthesis; 5-aminolevulinate from L-glutamyl-tRNA(Glu): step 1/2.</text>
</comment>
<evidence type="ECO:0000256" key="12">
    <source>
        <dbReference type="PIRSR" id="PIRSR000445-3"/>
    </source>
</evidence>
<dbReference type="STRING" id="89784.SAMN04489725_105132"/>
<feature type="binding site" evidence="9 12">
    <location>
        <begin position="189"/>
        <end position="194"/>
    </location>
    <ligand>
        <name>NADP(+)</name>
        <dbReference type="ChEBI" id="CHEBI:58349"/>
    </ligand>
</feature>
<protein>
    <recommendedName>
        <fullName evidence="8 9">Glutamyl-tRNA reductase</fullName>
        <shortName evidence="9">GluTR</shortName>
        <ecNumber evidence="3 9">1.2.1.70</ecNumber>
    </recommendedName>
</protein>
<dbReference type="Gene3D" id="3.30.460.30">
    <property type="entry name" value="Glutamyl-tRNA reductase, N-terminal domain"/>
    <property type="match status" value="1"/>
</dbReference>
<dbReference type="PANTHER" id="PTHR43013">
    <property type="entry name" value="GLUTAMYL-TRNA REDUCTASE"/>
    <property type="match status" value="1"/>
</dbReference>
<dbReference type="SUPFAM" id="SSF51735">
    <property type="entry name" value="NAD(P)-binding Rossmann-fold domains"/>
    <property type="match status" value="1"/>
</dbReference>
<dbReference type="InterPro" id="IPR036343">
    <property type="entry name" value="GluRdtase_N_sf"/>
</dbReference>
<evidence type="ECO:0000256" key="4">
    <source>
        <dbReference type="ARBA" id="ARBA00022857"/>
    </source>
</evidence>
<dbReference type="UniPathway" id="UPA00251">
    <property type="reaction ID" value="UER00316"/>
</dbReference>
<feature type="binding site" evidence="9 11">
    <location>
        <position position="109"/>
    </location>
    <ligand>
        <name>substrate</name>
    </ligand>
</feature>
<dbReference type="PROSITE" id="PS00747">
    <property type="entry name" value="GLUTR"/>
    <property type="match status" value="1"/>
</dbReference>
<evidence type="ECO:0000313" key="18">
    <source>
        <dbReference type="EMBL" id="SDW40561.1"/>
    </source>
</evidence>
<feature type="binding site" evidence="9 11">
    <location>
        <begin position="49"/>
        <end position="52"/>
    </location>
    <ligand>
        <name>substrate</name>
    </ligand>
</feature>
<evidence type="ECO:0000256" key="13">
    <source>
        <dbReference type="PIRSR" id="PIRSR000445-4"/>
    </source>
</evidence>
<evidence type="ECO:0000256" key="10">
    <source>
        <dbReference type="PIRSR" id="PIRSR000445-1"/>
    </source>
</evidence>
<evidence type="ECO:0000256" key="14">
    <source>
        <dbReference type="RuleBase" id="RU000584"/>
    </source>
</evidence>
<sequence>MHIIVVGMSHHSAPVDLRERVSLSGDAHSHVLTQLGGSRTVLESVVLSTCNRTEVYALVNSTHAAHDFILTLLANTSGVSKQDLSEHMYLKQGEAAVAHAMRVACGLDSIVVGETQILGQMREAFQTAFEAGNTGAMFNRMFREVLHVGKRAQTETTVGQHPVSVSYAAVQLASKIVGGLEGKVALVIGAGQMGALAAKHLSAQGVKRVLLANRTLAKASAIASEIGAQALSLDGVEAVLKDADIVVSATGRPGHTVRAAYVRQALVGRRGRPLVLLDIAVPRDIDPACAALPNVYLYDVDDLNGVIDANVQERARQAALVEDMVAAGVRAFSDWLTEQEVVPLIVALRQKGEAIQRDVMESLVRKLPHLSERDQKIIHKHTMSIVNQLLREPIQNVKELSIASGDLAYASLFAQLFGIDSVKTDDAAAESRAVRLMDVLSRVLGEVSHQGQPNLHPVLR</sequence>
<dbReference type="SUPFAM" id="SSF69742">
    <property type="entry name" value="Glutamyl tRNA-reductase catalytic, N-terminal domain"/>
    <property type="match status" value="1"/>
</dbReference>
<feature type="domain" description="Quinate/shikimate 5-dehydrogenase/glutamyl-tRNA reductase" evidence="16">
    <location>
        <begin position="171"/>
        <end position="306"/>
    </location>
</feature>
<feature type="binding site" evidence="9 11">
    <location>
        <position position="120"/>
    </location>
    <ligand>
        <name>substrate</name>
    </ligand>
</feature>
<feature type="active site" description="Nucleophile" evidence="9 10">
    <location>
        <position position="50"/>
    </location>
</feature>
<dbReference type="PANTHER" id="PTHR43013:SF1">
    <property type="entry name" value="GLUTAMYL-TRNA REDUCTASE"/>
    <property type="match status" value="1"/>
</dbReference>